<dbReference type="RefSeq" id="WP_342076455.1">
    <property type="nucleotide sequence ID" value="NZ_CP151767.2"/>
</dbReference>
<evidence type="ECO:0000256" key="1">
    <source>
        <dbReference type="SAM" id="Phobius"/>
    </source>
</evidence>
<name>A0AAN0MK30_9RHOB</name>
<dbReference type="KEGG" id="yrh:AABB31_19630"/>
<feature type="transmembrane region" description="Helical" evidence="1">
    <location>
        <begin position="116"/>
        <end position="133"/>
    </location>
</feature>
<dbReference type="AlphaFoldDB" id="A0AAN0MK30"/>
<evidence type="ECO:0000313" key="2">
    <source>
        <dbReference type="EMBL" id="WZU67143.1"/>
    </source>
</evidence>
<organism evidence="2 3">
    <name type="scientific">Yoonia rhodophyticola</name>
    <dbReference type="NCBI Taxonomy" id="3137370"/>
    <lineage>
        <taxon>Bacteria</taxon>
        <taxon>Pseudomonadati</taxon>
        <taxon>Pseudomonadota</taxon>
        <taxon>Alphaproteobacteria</taxon>
        <taxon>Rhodobacterales</taxon>
        <taxon>Paracoccaceae</taxon>
        <taxon>Yoonia</taxon>
    </lineage>
</organism>
<feature type="transmembrane region" description="Helical" evidence="1">
    <location>
        <begin position="74"/>
        <end position="96"/>
    </location>
</feature>
<keyword evidence="1" id="KW-1133">Transmembrane helix</keyword>
<sequence length="454" mass="49605">MDAFLILLLAAIATGLPLYLGQKYGLVRLVSPLHLVGIFCFLGFGLKSAVYVVAPDLAFHARFVDTPWGSQLGALYLTLFVLVICLGYRCACSPVSRSDNVVAARLVAAGVVRRGWLFAVALGVSVVTMGIILQARGGSWLSLDVLTALNQDRQINVNADGIGAMMAGIKSFFLVPECAFVLLLGHGIVTGARRSLWQAAILAGLLVCIALISADRFDLIELVVFGVATHMILGGRLHLRLMVVCAVGIAALCIVSAYMTQLRFGIDRALVWQMLGRQIVGSTYFLDINAAVMVTDRVEAQHLMLGQSYLWWSFGWVPRAFWPDKPAIDLGVFFKREIMQVYSGGSYNVTGPGEAFINFSWLGVAVGFALGWIYRWGEAALLSAFGAIRYGAFAAYPLIFYPFVQASLQSSFSAFVVGAAAQLVLLAVLIWVFLRRYRFWISPQSRERNSLYVA</sequence>
<keyword evidence="1" id="KW-0472">Membrane</keyword>
<feature type="transmembrane region" description="Helical" evidence="1">
    <location>
        <begin position="412"/>
        <end position="434"/>
    </location>
</feature>
<keyword evidence="3" id="KW-1185">Reference proteome</keyword>
<dbReference type="Proteomes" id="UP001470809">
    <property type="component" value="Chromosome"/>
</dbReference>
<dbReference type="EMBL" id="CP151767">
    <property type="protein sequence ID" value="WZU67143.1"/>
    <property type="molecule type" value="Genomic_DNA"/>
</dbReference>
<keyword evidence="1" id="KW-0812">Transmembrane</keyword>
<proteinExistence type="predicted"/>
<feature type="transmembrane region" description="Helical" evidence="1">
    <location>
        <begin position="195"/>
        <end position="214"/>
    </location>
</feature>
<protein>
    <submittedName>
        <fullName evidence="2">O-antigen polymerase</fullName>
    </submittedName>
</protein>
<gene>
    <name evidence="2" type="ORF">AABB31_19630</name>
</gene>
<accession>A0AAN0MK30</accession>
<reference evidence="3" key="1">
    <citation type="submission" date="2024-04" db="EMBL/GenBank/DDBJ databases">
        <title>Phylogenomic analyses of a clade within the roseobacter group suggest taxonomic reassignments of species of the genera Aestuariivita, Citreicella, Loktanella, Nautella, Pelagibaca, Ruegeria, Thalassobius, Thiobacimonas and Tropicibacter, and the proposal o.</title>
        <authorList>
            <person name="Jeon C.O."/>
        </authorList>
    </citation>
    <scope>NUCLEOTIDE SEQUENCE [LARGE SCALE GENOMIC DNA]</scope>
    <source>
        <strain evidence="3">SS1-5</strain>
    </source>
</reference>
<feature type="transmembrane region" description="Helical" evidence="1">
    <location>
        <begin position="381"/>
        <end position="400"/>
    </location>
</feature>
<reference evidence="2 3" key="2">
    <citation type="submission" date="2024-08" db="EMBL/GenBank/DDBJ databases">
        <title>Phylogenomic analyses of a clade within the roseobacter group suggest taxonomic reassignments of species of the genera Aestuariivita, Citreicella, Loktanella, Nautella, Pelagibaca, Ruegeria, Thalassobius, Thiobacimonas and Tropicibacter, and the proposal o.</title>
        <authorList>
            <person name="Jeon C.O."/>
        </authorList>
    </citation>
    <scope>NUCLEOTIDE SEQUENCE [LARGE SCALE GENOMIC DNA]</scope>
    <source>
        <strain evidence="2 3">SS1-5</strain>
    </source>
</reference>
<feature type="transmembrane region" description="Helical" evidence="1">
    <location>
        <begin position="172"/>
        <end position="189"/>
    </location>
</feature>
<feature type="transmembrane region" description="Helical" evidence="1">
    <location>
        <begin position="239"/>
        <end position="259"/>
    </location>
</feature>
<feature type="transmembrane region" description="Helical" evidence="1">
    <location>
        <begin position="355"/>
        <end position="374"/>
    </location>
</feature>
<dbReference type="NCBIfam" id="TIGR04370">
    <property type="entry name" value="glyco_rpt_poly"/>
    <property type="match status" value="1"/>
</dbReference>
<feature type="transmembrane region" description="Helical" evidence="1">
    <location>
        <begin position="33"/>
        <end position="54"/>
    </location>
</feature>
<evidence type="ECO:0000313" key="3">
    <source>
        <dbReference type="Proteomes" id="UP001470809"/>
    </source>
</evidence>